<dbReference type="SMART" id="SM00283">
    <property type="entry name" value="MA"/>
    <property type="match status" value="1"/>
</dbReference>
<reference evidence="5" key="1">
    <citation type="journal article" date="2019" name="Int. J. Syst. Evol. Microbiol.">
        <title>The Global Catalogue of Microorganisms (GCM) 10K type strain sequencing project: providing services to taxonomists for standard genome sequencing and annotation.</title>
        <authorList>
            <consortium name="The Broad Institute Genomics Platform"/>
            <consortium name="The Broad Institute Genome Sequencing Center for Infectious Disease"/>
            <person name="Wu L."/>
            <person name="Ma J."/>
        </authorList>
    </citation>
    <scope>NUCLEOTIDE SEQUENCE [LARGE SCALE GENOMIC DNA]</scope>
    <source>
        <strain evidence="5">CGMCC 1.6964</strain>
    </source>
</reference>
<name>A0ABQ2KT56_9BACL</name>
<evidence type="ECO:0000256" key="2">
    <source>
        <dbReference type="PROSITE-ProRule" id="PRU00284"/>
    </source>
</evidence>
<evidence type="ECO:0000313" key="5">
    <source>
        <dbReference type="Proteomes" id="UP000606653"/>
    </source>
</evidence>
<dbReference type="PROSITE" id="PS50111">
    <property type="entry name" value="CHEMOTAXIS_TRANSDUC_2"/>
    <property type="match status" value="1"/>
</dbReference>
<keyword evidence="5" id="KW-1185">Reference proteome</keyword>
<evidence type="ECO:0000259" key="3">
    <source>
        <dbReference type="PROSITE" id="PS50111"/>
    </source>
</evidence>
<dbReference type="PANTHER" id="PTHR32089">
    <property type="entry name" value="METHYL-ACCEPTING CHEMOTAXIS PROTEIN MCPB"/>
    <property type="match status" value="1"/>
</dbReference>
<dbReference type="Proteomes" id="UP000606653">
    <property type="component" value="Unassembled WGS sequence"/>
</dbReference>
<evidence type="ECO:0000256" key="1">
    <source>
        <dbReference type="ARBA" id="ARBA00023224"/>
    </source>
</evidence>
<gene>
    <name evidence="4" type="ORF">GCM10010969_03940</name>
</gene>
<comment type="caution">
    <text evidence="4">The sequence shown here is derived from an EMBL/GenBank/DDBJ whole genome shotgun (WGS) entry which is preliminary data.</text>
</comment>
<evidence type="ECO:0000313" key="4">
    <source>
        <dbReference type="EMBL" id="GGN91963.1"/>
    </source>
</evidence>
<sequence>MPEAGIMEKEEIGLKFRLEQVTSEVLSASFDNGVSLTETVQHLEAQEEGELTYAESEGNPLDPVLADYMRQAPVIGPEMSCFEALQVFKREPGAPCVVVCSAAGEPMLLLMRDAFYRKLTGRFAPELFYDRPVAEAAGMPPLLAEASMCPGELLDVALARDDESFADCVVLTRGGVYEGVLTVRDMIRLSRDLQEQAAQERQNQIAGSRHMLGRVAGSLSEIHGAAGSVVNEAERMSRRTEDGRRALADAERAFAEASEAIAGQRSSIGSMLSCAKEIAEATGSIRGIAGTSSLLALNASIEAARAGEAGRGFAVVAGEVRALAESTRLLSDEIGSLLDRMNLLSMGAANGMEEAEKRIRGAAKQMEAADGEFREVSGSARSSEEGGRFTFGLTQSALQEIEVVRQALERSLGGR</sequence>
<dbReference type="PANTHER" id="PTHR32089:SF112">
    <property type="entry name" value="LYSOZYME-LIKE PROTEIN-RELATED"/>
    <property type="match status" value="1"/>
</dbReference>
<dbReference type="Pfam" id="PF00015">
    <property type="entry name" value="MCPsignal"/>
    <property type="match status" value="1"/>
</dbReference>
<dbReference type="RefSeq" id="WP_018975328.1">
    <property type="nucleotide sequence ID" value="NZ_BMLN01000001.1"/>
</dbReference>
<dbReference type="InterPro" id="IPR004089">
    <property type="entry name" value="MCPsignal_dom"/>
</dbReference>
<protein>
    <recommendedName>
        <fullName evidence="3">Methyl-accepting transducer domain-containing protein</fullName>
    </recommendedName>
</protein>
<dbReference type="Gene3D" id="1.10.287.950">
    <property type="entry name" value="Methyl-accepting chemotaxis protein"/>
    <property type="match status" value="1"/>
</dbReference>
<proteinExistence type="predicted"/>
<dbReference type="SUPFAM" id="SSF58104">
    <property type="entry name" value="Methyl-accepting chemotaxis protein (MCP) signaling domain"/>
    <property type="match status" value="1"/>
</dbReference>
<feature type="domain" description="Methyl-accepting transducer" evidence="3">
    <location>
        <begin position="195"/>
        <end position="407"/>
    </location>
</feature>
<keyword evidence="1 2" id="KW-0807">Transducer</keyword>
<organism evidence="4 5">
    <name type="scientific">Saccharibacillus kuerlensis</name>
    <dbReference type="NCBI Taxonomy" id="459527"/>
    <lineage>
        <taxon>Bacteria</taxon>
        <taxon>Bacillati</taxon>
        <taxon>Bacillota</taxon>
        <taxon>Bacilli</taxon>
        <taxon>Bacillales</taxon>
        <taxon>Paenibacillaceae</taxon>
        <taxon>Saccharibacillus</taxon>
    </lineage>
</organism>
<dbReference type="EMBL" id="BMLN01000001">
    <property type="protein sequence ID" value="GGN91963.1"/>
    <property type="molecule type" value="Genomic_DNA"/>
</dbReference>
<accession>A0ABQ2KT56</accession>